<feature type="compositionally biased region" description="Polar residues" evidence="1">
    <location>
        <begin position="51"/>
        <end position="74"/>
    </location>
</feature>
<accession>A0A3F3Q4T1</accession>
<evidence type="ECO:0000313" key="3">
    <source>
        <dbReference type="Proteomes" id="UP000253729"/>
    </source>
</evidence>
<evidence type="ECO:0000256" key="1">
    <source>
        <dbReference type="SAM" id="MobiDB-lite"/>
    </source>
</evidence>
<keyword evidence="3" id="KW-1185">Reference proteome</keyword>
<dbReference type="EMBL" id="KZ852044">
    <property type="protein sequence ID" value="RDH34219.1"/>
    <property type="molecule type" value="Genomic_DNA"/>
</dbReference>
<evidence type="ECO:0000313" key="2">
    <source>
        <dbReference type="EMBL" id="RDH34219.1"/>
    </source>
</evidence>
<dbReference type="AlphaFoldDB" id="A0A3F3Q4T1"/>
<proteinExistence type="predicted"/>
<reference evidence="2 3" key="1">
    <citation type="submission" date="2018-07" db="EMBL/GenBank/DDBJ databases">
        <title>The genomes of Aspergillus section Nigri reveals drivers in fungal speciation.</title>
        <authorList>
            <consortium name="DOE Joint Genome Institute"/>
            <person name="Vesth T.C."/>
            <person name="Nybo J."/>
            <person name="Theobald S."/>
            <person name="Brandl J."/>
            <person name="Frisvad J.C."/>
            <person name="Nielsen K.F."/>
            <person name="Lyhne E.K."/>
            <person name="Kogle M.E."/>
            <person name="Kuo A."/>
            <person name="Riley R."/>
            <person name="Clum A."/>
            <person name="Nolan M."/>
            <person name="Lipzen A."/>
            <person name="Salamov A."/>
            <person name="Henrissat B."/>
            <person name="Wiebenga A."/>
            <person name="De vries R.P."/>
            <person name="Grigoriev I.V."/>
            <person name="Mortensen U.H."/>
            <person name="Andersen M.R."/>
            <person name="Baker S.E."/>
        </authorList>
    </citation>
    <scope>NUCLEOTIDE SEQUENCE [LARGE SCALE GENOMIC DNA]</scope>
    <source>
        <strain evidence="2 3">CBS 139.54b</strain>
    </source>
</reference>
<dbReference type="RefSeq" id="XP_026627241.1">
    <property type="nucleotide sequence ID" value="XM_026766014.1"/>
</dbReference>
<name>A0A3F3Q4T1_9EURO</name>
<feature type="region of interest" description="Disordered" evidence="1">
    <location>
        <begin position="46"/>
        <end position="74"/>
    </location>
</feature>
<gene>
    <name evidence="2" type="ORF">BDQ94DRAFT_142304</name>
</gene>
<sequence length="74" mass="7846">MLTQTRCLASLLPPCSPVSPDVGEWAAITVIPILLEDCPGRTRFTGRSDHATTMGSSPVSTWLPTSHGVTSLSH</sequence>
<dbReference type="GeneID" id="38134370"/>
<dbReference type="Proteomes" id="UP000253729">
    <property type="component" value="Unassembled WGS sequence"/>
</dbReference>
<protein>
    <submittedName>
        <fullName evidence="2">Uncharacterized protein</fullName>
    </submittedName>
</protein>
<organism evidence="2 3">
    <name type="scientific">Aspergillus welwitschiae</name>
    <dbReference type="NCBI Taxonomy" id="1341132"/>
    <lineage>
        <taxon>Eukaryota</taxon>
        <taxon>Fungi</taxon>
        <taxon>Dikarya</taxon>
        <taxon>Ascomycota</taxon>
        <taxon>Pezizomycotina</taxon>
        <taxon>Eurotiomycetes</taxon>
        <taxon>Eurotiomycetidae</taxon>
        <taxon>Eurotiales</taxon>
        <taxon>Aspergillaceae</taxon>
        <taxon>Aspergillus</taxon>
        <taxon>Aspergillus subgen. Circumdati</taxon>
    </lineage>
</organism>